<dbReference type="EMBL" id="JADINA010000034">
    <property type="protein sequence ID" value="MBO8426759.1"/>
    <property type="molecule type" value="Genomic_DNA"/>
</dbReference>
<dbReference type="Proteomes" id="UP000823634">
    <property type="component" value="Unassembled WGS sequence"/>
</dbReference>
<organism evidence="1 2">
    <name type="scientific">Candidatus Alloenteromonas pullistercoris</name>
    <dbReference type="NCBI Taxonomy" id="2840785"/>
    <lineage>
        <taxon>Bacteria</taxon>
        <taxon>Bacillati</taxon>
        <taxon>Bacillota</taxon>
        <taxon>Bacillota incertae sedis</taxon>
        <taxon>Candidatus Alloenteromonas</taxon>
    </lineage>
</organism>
<dbReference type="AlphaFoldDB" id="A0A9D9DFR6"/>
<comment type="caution">
    <text evidence="1">The sequence shown here is derived from an EMBL/GenBank/DDBJ whole genome shotgun (WGS) entry which is preliminary data.</text>
</comment>
<gene>
    <name evidence="1" type="ORF">IAC61_05565</name>
</gene>
<reference evidence="1" key="2">
    <citation type="journal article" date="2021" name="PeerJ">
        <title>Extensive microbial diversity within the chicken gut microbiome revealed by metagenomics and culture.</title>
        <authorList>
            <person name="Gilroy R."/>
            <person name="Ravi A."/>
            <person name="Getino M."/>
            <person name="Pursley I."/>
            <person name="Horton D.L."/>
            <person name="Alikhan N.F."/>
            <person name="Baker D."/>
            <person name="Gharbi K."/>
            <person name="Hall N."/>
            <person name="Watson M."/>
            <person name="Adriaenssens E.M."/>
            <person name="Foster-Nyarko E."/>
            <person name="Jarju S."/>
            <person name="Secka A."/>
            <person name="Antonio M."/>
            <person name="Oren A."/>
            <person name="Chaudhuri R.R."/>
            <person name="La Ragione R."/>
            <person name="Hildebrand F."/>
            <person name="Pallen M.J."/>
        </authorList>
    </citation>
    <scope>NUCLEOTIDE SEQUENCE</scope>
    <source>
        <strain evidence="1">17113</strain>
    </source>
</reference>
<name>A0A9D9DFR6_9FIRM</name>
<protein>
    <submittedName>
        <fullName evidence="1">Uncharacterized protein</fullName>
    </submittedName>
</protein>
<accession>A0A9D9DFR6</accession>
<evidence type="ECO:0000313" key="2">
    <source>
        <dbReference type="Proteomes" id="UP000823634"/>
    </source>
</evidence>
<evidence type="ECO:0000313" key="1">
    <source>
        <dbReference type="EMBL" id="MBO8426759.1"/>
    </source>
</evidence>
<sequence>MVLERYPCGKGGSRSRGVVFYLCKCDCGKEFIVTGDELSKHPYSCGCTPKPSPVGRPHDWAVGFKGRRLQLVGKDGNVAKIPSKTAIDVYVTRKG</sequence>
<proteinExistence type="predicted"/>
<reference evidence="1" key="1">
    <citation type="submission" date="2020-10" db="EMBL/GenBank/DDBJ databases">
        <authorList>
            <person name="Gilroy R."/>
        </authorList>
    </citation>
    <scope>NUCLEOTIDE SEQUENCE</scope>
    <source>
        <strain evidence="1">17113</strain>
    </source>
</reference>